<dbReference type="Proteomes" id="UP001430953">
    <property type="component" value="Unassembled WGS sequence"/>
</dbReference>
<dbReference type="InterPro" id="IPR006806">
    <property type="entry name" value="NDUFA5"/>
</dbReference>
<comment type="subcellular location">
    <subcellularLocation>
        <location evidence="2">Mitochondrion inner membrane</location>
        <topology evidence="2">Peripheral membrane protein</topology>
        <orientation evidence="2">Matrix side</orientation>
    </subcellularLocation>
</comment>
<comment type="similarity">
    <text evidence="3">Belongs to the complex I NDUFA5 subunit family.</text>
</comment>
<evidence type="ECO:0000256" key="5">
    <source>
        <dbReference type="ARBA" id="ARBA00022448"/>
    </source>
</evidence>
<dbReference type="EMBL" id="JADYXP020000019">
    <property type="protein sequence ID" value="KAL0105302.1"/>
    <property type="molecule type" value="Genomic_DNA"/>
</dbReference>
<evidence type="ECO:0000256" key="4">
    <source>
        <dbReference type="ARBA" id="ARBA00011533"/>
    </source>
</evidence>
<evidence type="ECO:0000256" key="8">
    <source>
        <dbReference type="ARBA" id="ARBA00022982"/>
    </source>
</evidence>
<evidence type="ECO:0000256" key="2">
    <source>
        <dbReference type="ARBA" id="ARBA00004443"/>
    </source>
</evidence>
<evidence type="ECO:0000313" key="12">
    <source>
        <dbReference type="Proteomes" id="UP001430953"/>
    </source>
</evidence>
<organism evidence="11 12">
    <name type="scientific">Cardiocondyla obscurior</name>
    <dbReference type="NCBI Taxonomy" id="286306"/>
    <lineage>
        <taxon>Eukaryota</taxon>
        <taxon>Metazoa</taxon>
        <taxon>Ecdysozoa</taxon>
        <taxon>Arthropoda</taxon>
        <taxon>Hexapoda</taxon>
        <taxon>Insecta</taxon>
        <taxon>Pterygota</taxon>
        <taxon>Neoptera</taxon>
        <taxon>Endopterygota</taxon>
        <taxon>Hymenoptera</taxon>
        <taxon>Apocrita</taxon>
        <taxon>Aculeata</taxon>
        <taxon>Formicoidea</taxon>
        <taxon>Formicidae</taxon>
        <taxon>Myrmicinae</taxon>
        <taxon>Cardiocondyla</taxon>
    </lineage>
</organism>
<keyword evidence="6" id="KW-0679">Respiratory chain</keyword>
<sequence>MAGVLKKSTNLKGLAVCKNPHMELIPLYTRILRVLEKFPKNYTYRKETEKMTKNRLQVVKKNENVQAIEDKIGCGQVEELIIQAKNEISLAEKMLIWKPWEKLIQEAPSNQWTWPPHK</sequence>
<comment type="caution">
    <text evidence="11">The sequence shown here is derived from an EMBL/GenBank/DDBJ whole genome shotgun (WGS) entry which is preliminary data.</text>
</comment>
<keyword evidence="10" id="KW-0472">Membrane</keyword>
<protein>
    <recommendedName>
        <fullName evidence="13">NADH dehydrogenase [ubiquinone] 1 alpha subcomplex subunit 5</fullName>
    </recommendedName>
</protein>
<gene>
    <name evidence="11" type="ORF">PUN28_016744</name>
</gene>
<evidence type="ECO:0008006" key="13">
    <source>
        <dbReference type="Google" id="ProtNLM"/>
    </source>
</evidence>
<accession>A0AAW2EQ85</accession>
<keyword evidence="12" id="KW-1185">Reference proteome</keyword>
<evidence type="ECO:0000256" key="9">
    <source>
        <dbReference type="ARBA" id="ARBA00023128"/>
    </source>
</evidence>
<dbReference type="GO" id="GO:0005743">
    <property type="term" value="C:mitochondrial inner membrane"/>
    <property type="evidence" value="ECO:0007669"/>
    <property type="project" value="UniProtKB-SubCell"/>
</dbReference>
<dbReference type="Pfam" id="PF04716">
    <property type="entry name" value="ETC_C1_NDUFA5"/>
    <property type="match status" value="1"/>
</dbReference>
<evidence type="ECO:0000256" key="6">
    <source>
        <dbReference type="ARBA" id="ARBA00022660"/>
    </source>
</evidence>
<reference evidence="11 12" key="1">
    <citation type="submission" date="2023-03" db="EMBL/GenBank/DDBJ databases">
        <title>High recombination rates correlate with genetic variation in Cardiocondyla obscurior ants.</title>
        <authorList>
            <person name="Errbii M."/>
        </authorList>
    </citation>
    <scope>NUCLEOTIDE SEQUENCE [LARGE SCALE GENOMIC DNA]</scope>
    <source>
        <strain evidence="11">Alpha-2009</strain>
        <tissue evidence="11">Whole body</tissue>
    </source>
</reference>
<evidence type="ECO:0000256" key="3">
    <source>
        <dbReference type="ARBA" id="ARBA00010261"/>
    </source>
</evidence>
<keyword evidence="5" id="KW-0813">Transport</keyword>
<evidence type="ECO:0000256" key="1">
    <source>
        <dbReference type="ARBA" id="ARBA00003195"/>
    </source>
</evidence>
<dbReference type="AlphaFoldDB" id="A0AAW2EQ85"/>
<evidence type="ECO:0000313" key="11">
    <source>
        <dbReference type="EMBL" id="KAL0105302.1"/>
    </source>
</evidence>
<keyword evidence="7" id="KW-0999">Mitochondrion inner membrane</keyword>
<name>A0AAW2EQ85_9HYME</name>
<dbReference type="GO" id="GO:0022904">
    <property type="term" value="P:respiratory electron transport chain"/>
    <property type="evidence" value="ECO:0007669"/>
    <property type="project" value="InterPro"/>
</dbReference>
<dbReference type="PANTHER" id="PTHR12653">
    <property type="entry name" value="NADH-UBIQUINONE OXIDOREDUCTASE 13 KD-B SUBUNIT"/>
    <property type="match status" value="1"/>
</dbReference>
<comment type="function">
    <text evidence="1">Accessory subunit of the mitochondrial membrane respiratory chain NADH dehydrogenase (Complex I), that is believed not to be involved in catalysis. Complex I functions in the transfer of electrons from NADH to the respiratory chain. The immediate electron acceptor for the enzyme is believed to be ubiquinone.</text>
</comment>
<evidence type="ECO:0000256" key="10">
    <source>
        <dbReference type="ARBA" id="ARBA00023136"/>
    </source>
</evidence>
<comment type="subunit">
    <text evidence="4">Complex I is composed of 45 different subunits.</text>
</comment>
<dbReference type="PANTHER" id="PTHR12653:SF0">
    <property type="entry name" value="NADH DEHYDROGENASE [UBIQUINONE] 1 ALPHA SUBCOMPLEX SUBUNIT 5"/>
    <property type="match status" value="1"/>
</dbReference>
<proteinExistence type="inferred from homology"/>
<keyword evidence="9" id="KW-0496">Mitochondrion</keyword>
<evidence type="ECO:0000256" key="7">
    <source>
        <dbReference type="ARBA" id="ARBA00022792"/>
    </source>
</evidence>
<keyword evidence="8" id="KW-0249">Electron transport</keyword>